<comment type="subcellular location">
    <subcellularLocation>
        <location evidence="1">Cytoplasm</location>
    </subcellularLocation>
</comment>
<keyword evidence="8 16" id="KW-0560">Oxidoreductase</keyword>
<dbReference type="PRINTS" id="PR00411">
    <property type="entry name" value="PNDRDTASEI"/>
</dbReference>
<keyword evidence="9 14" id="KW-0520">NAD</keyword>
<evidence type="ECO:0000256" key="15">
    <source>
        <dbReference type="PIRSR" id="PIRSR000350-4"/>
    </source>
</evidence>
<evidence type="ECO:0000259" key="17">
    <source>
        <dbReference type="Pfam" id="PF02852"/>
    </source>
</evidence>
<feature type="domain" description="FAD/NAD(P)-binding" evidence="18">
    <location>
        <begin position="5"/>
        <end position="325"/>
    </location>
</feature>
<evidence type="ECO:0000256" key="1">
    <source>
        <dbReference type="ARBA" id="ARBA00004496"/>
    </source>
</evidence>
<evidence type="ECO:0000256" key="16">
    <source>
        <dbReference type="RuleBase" id="RU003692"/>
    </source>
</evidence>
<dbReference type="Proteomes" id="UP000885779">
    <property type="component" value="Unassembled WGS sequence"/>
</dbReference>
<feature type="domain" description="Pyridine nucleotide-disulphide oxidoreductase dimerisation" evidence="17">
    <location>
        <begin position="345"/>
        <end position="454"/>
    </location>
</feature>
<dbReference type="EMBL" id="DRQG01000143">
    <property type="protein sequence ID" value="HGY57060.1"/>
    <property type="molecule type" value="Genomic_DNA"/>
</dbReference>
<evidence type="ECO:0000259" key="18">
    <source>
        <dbReference type="Pfam" id="PF07992"/>
    </source>
</evidence>
<feature type="active site" description="Proton acceptor" evidence="13">
    <location>
        <position position="443"/>
    </location>
</feature>
<dbReference type="SUPFAM" id="SSF55424">
    <property type="entry name" value="FAD/NAD-linked reductases, dimerisation (C-terminal) domain"/>
    <property type="match status" value="1"/>
</dbReference>
<dbReference type="PROSITE" id="PS00076">
    <property type="entry name" value="PYRIDINE_REDOX_1"/>
    <property type="match status" value="1"/>
</dbReference>
<dbReference type="GO" id="GO:0004148">
    <property type="term" value="F:dihydrolipoyl dehydrogenase (NADH) activity"/>
    <property type="evidence" value="ECO:0007669"/>
    <property type="project" value="UniProtKB-EC"/>
</dbReference>
<evidence type="ECO:0000256" key="7">
    <source>
        <dbReference type="ARBA" id="ARBA00022827"/>
    </source>
</evidence>
<keyword evidence="11 16" id="KW-0676">Redox-active center</keyword>
<dbReference type="SUPFAM" id="SSF51905">
    <property type="entry name" value="FAD/NAD(P)-binding domain"/>
    <property type="match status" value="1"/>
</dbReference>
<reference evidence="19" key="1">
    <citation type="journal article" date="2020" name="mSystems">
        <title>Genome- and Community-Level Interaction Insights into Carbon Utilization and Element Cycling Functions of Hydrothermarchaeota in Hydrothermal Sediment.</title>
        <authorList>
            <person name="Zhou Z."/>
            <person name="Liu Y."/>
            <person name="Xu W."/>
            <person name="Pan J."/>
            <person name="Luo Z.H."/>
            <person name="Li M."/>
        </authorList>
    </citation>
    <scope>NUCLEOTIDE SEQUENCE [LARGE SCALE GENOMIC DNA]</scope>
    <source>
        <strain evidence="19">HyVt-577</strain>
    </source>
</reference>
<protein>
    <recommendedName>
        <fullName evidence="4 16">Dihydrolipoyl dehydrogenase</fullName>
        <ecNumber evidence="3 16">1.8.1.4</ecNumber>
    </recommendedName>
</protein>
<evidence type="ECO:0000256" key="13">
    <source>
        <dbReference type="PIRSR" id="PIRSR000350-2"/>
    </source>
</evidence>
<comment type="similarity">
    <text evidence="2 16">Belongs to the class-I pyridine nucleotide-disulfide oxidoreductase family.</text>
</comment>
<dbReference type="InterPro" id="IPR016156">
    <property type="entry name" value="FAD/NAD-linked_Rdtase_dimer_sf"/>
</dbReference>
<dbReference type="InterPro" id="IPR036188">
    <property type="entry name" value="FAD/NAD-bd_sf"/>
</dbReference>
<dbReference type="EC" id="1.8.1.4" evidence="3 16"/>
<evidence type="ECO:0000256" key="11">
    <source>
        <dbReference type="ARBA" id="ARBA00023284"/>
    </source>
</evidence>
<feature type="binding site" evidence="14">
    <location>
        <position position="270"/>
    </location>
    <ligand>
        <name>NAD(+)</name>
        <dbReference type="ChEBI" id="CHEBI:57540"/>
    </ligand>
</feature>
<evidence type="ECO:0000256" key="9">
    <source>
        <dbReference type="ARBA" id="ARBA00023027"/>
    </source>
</evidence>
<dbReference type="Gene3D" id="3.30.390.30">
    <property type="match status" value="1"/>
</dbReference>
<dbReference type="PANTHER" id="PTHR22912:SF217">
    <property type="entry name" value="DIHYDROLIPOYL DEHYDROGENASE"/>
    <property type="match status" value="1"/>
</dbReference>
<comment type="catalytic activity">
    <reaction evidence="12 16">
        <text>N(6)-[(R)-dihydrolipoyl]-L-lysyl-[protein] + NAD(+) = N(6)-[(R)-lipoyl]-L-lysyl-[protein] + NADH + H(+)</text>
        <dbReference type="Rhea" id="RHEA:15045"/>
        <dbReference type="Rhea" id="RHEA-COMP:10474"/>
        <dbReference type="Rhea" id="RHEA-COMP:10475"/>
        <dbReference type="ChEBI" id="CHEBI:15378"/>
        <dbReference type="ChEBI" id="CHEBI:57540"/>
        <dbReference type="ChEBI" id="CHEBI:57945"/>
        <dbReference type="ChEBI" id="CHEBI:83099"/>
        <dbReference type="ChEBI" id="CHEBI:83100"/>
        <dbReference type="EC" id="1.8.1.4"/>
    </reaction>
</comment>
<dbReference type="InterPro" id="IPR050151">
    <property type="entry name" value="Class-I_Pyr_Nuc-Dis_Oxidored"/>
</dbReference>
<gene>
    <name evidence="19" type="primary">lpdA</name>
    <name evidence="19" type="ORF">ENK44_15230</name>
</gene>
<dbReference type="Pfam" id="PF02852">
    <property type="entry name" value="Pyr_redox_dim"/>
    <property type="match status" value="1"/>
</dbReference>
<comment type="miscellaneous">
    <text evidence="16">The active site is a redox-active disulfide bond.</text>
</comment>
<feature type="binding site" evidence="14">
    <location>
        <position position="310"/>
    </location>
    <ligand>
        <name>FAD</name>
        <dbReference type="ChEBI" id="CHEBI:57692"/>
    </ligand>
</feature>
<organism evidence="19">
    <name type="scientific">Caldithrix abyssi</name>
    <dbReference type="NCBI Taxonomy" id="187145"/>
    <lineage>
        <taxon>Bacteria</taxon>
        <taxon>Pseudomonadati</taxon>
        <taxon>Calditrichota</taxon>
        <taxon>Calditrichia</taxon>
        <taxon>Calditrichales</taxon>
        <taxon>Calditrichaceae</taxon>
        <taxon>Caldithrix</taxon>
    </lineage>
</organism>
<feature type="binding site" evidence="14">
    <location>
        <position position="203"/>
    </location>
    <ligand>
        <name>NAD(+)</name>
        <dbReference type="ChEBI" id="CHEBI:57540"/>
    </ligand>
</feature>
<evidence type="ECO:0000256" key="12">
    <source>
        <dbReference type="ARBA" id="ARBA00049187"/>
    </source>
</evidence>
<comment type="cofactor">
    <cofactor evidence="14 16">
        <name>FAD</name>
        <dbReference type="ChEBI" id="CHEBI:57692"/>
    </cofactor>
    <text evidence="14 16">Binds 1 FAD per subunit.</text>
</comment>
<sequence>MSKSYDIAIIGSGPGGYVAAIRAAQLKMKTALIERDRLGGVCLNWGCIPTKALLKSVEVLQEIKQAKSYGIKVSDVSADFEQIIKRSRRVADMNSKGVEFLMKKNGIDVIKGSAQFKAADTVTVKSEDGKTETVKAKHIIIATGGRPRSIPGIEIDGDKIISSKEAMTLEKQPQTLVVIGAGAIGVEFAYFYAALGTKVTIVEMLDSLLPLEDHEITDILAKSFKKTGVKIHTSTRVEGIRTAEDGVEVTISANGKNETLKADKALMAIGIRGNVEGLHLEKAGVKTEKEFIPVNEWYETNIKGIYAIGDITGPPLLAHVASHEGIVCVEKIAGQETHPVDYNSIPGCTYCHPQVASIGMTERQAKEAGYDVQIGRFPYSASGKARAIGSRDGMVKLIFDKKYGELLGAHIIGAEATELIAELGVAKALEATPLELSKIMHAHPTLSEMIMEAAGDARGEAIHI</sequence>
<dbReference type="NCBIfam" id="TIGR01350">
    <property type="entry name" value="lipoamide_DH"/>
    <property type="match status" value="1"/>
</dbReference>
<keyword evidence="6 16" id="KW-0285">Flavoprotein</keyword>
<evidence type="ECO:0000256" key="2">
    <source>
        <dbReference type="ARBA" id="ARBA00007532"/>
    </source>
</evidence>
<comment type="caution">
    <text evidence="19">The sequence shown here is derived from an EMBL/GenBank/DDBJ whole genome shotgun (WGS) entry which is preliminary data.</text>
</comment>
<dbReference type="PRINTS" id="PR00368">
    <property type="entry name" value="FADPNR"/>
</dbReference>
<dbReference type="PANTHER" id="PTHR22912">
    <property type="entry name" value="DISULFIDE OXIDOREDUCTASE"/>
    <property type="match status" value="1"/>
</dbReference>
<feature type="binding site" evidence="14">
    <location>
        <begin position="180"/>
        <end position="187"/>
    </location>
    <ligand>
        <name>NAD(+)</name>
        <dbReference type="ChEBI" id="CHEBI:57540"/>
    </ligand>
</feature>
<dbReference type="InterPro" id="IPR004099">
    <property type="entry name" value="Pyr_nucl-diS_OxRdtase_dimer"/>
</dbReference>
<keyword evidence="14" id="KW-0547">Nucleotide-binding</keyword>
<evidence type="ECO:0000256" key="5">
    <source>
        <dbReference type="ARBA" id="ARBA00022490"/>
    </source>
</evidence>
<keyword evidence="7 14" id="KW-0274">FAD</keyword>
<name>A0A7V4U315_CALAY</name>
<dbReference type="InterPro" id="IPR006258">
    <property type="entry name" value="Lipoamide_DH"/>
</dbReference>
<dbReference type="InterPro" id="IPR012999">
    <property type="entry name" value="Pyr_OxRdtase_I_AS"/>
</dbReference>
<feature type="disulfide bond" description="Redox-active" evidence="15">
    <location>
        <begin position="42"/>
        <end position="47"/>
    </location>
</feature>
<evidence type="ECO:0000256" key="14">
    <source>
        <dbReference type="PIRSR" id="PIRSR000350-3"/>
    </source>
</evidence>
<dbReference type="AlphaFoldDB" id="A0A7V4U315"/>
<dbReference type="GO" id="GO:0006103">
    <property type="term" value="P:2-oxoglutarate metabolic process"/>
    <property type="evidence" value="ECO:0007669"/>
    <property type="project" value="TreeGrafter"/>
</dbReference>
<dbReference type="Gene3D" id="3.50.50.60">
    <property type="entry name" value="FAD/NAD(P)-binding domain"/>
    <property type="match status" value="2"/>
</dbReference>
<evidence type="ECO:0000256" key="6">
    <source>
        <dbReference type="ARBA" id="ARBA00022630"/>
    </source>
</evidence>
<evidence type="ECO:0000256" key="10">
    <source>
        <dbReference type="ARBA" id="ARBA00023157"/>
    </source>
</evidence>
<dbReference type="PIRSF" id="PIRSF000350">
    <property type="entry name" value="Mercury_reductase_MerA"/>
    <property type="match status" value="1"/>
</dbReference>
<evidence type="ECO:0000256" key="3">
    <source>
        <dbReference type="ARBA" id="ARBA00012608"/>
    </source>
</evidence>
<dbReference type="InterPro" id="IPR023753">
    <property type="entry name" value="FAD/NAD-binding_dom"/>
</dbReference>
<proteinExistence type="inferred from homology"/>
<evidence type="ECO:0000256" key="4">
    <source>
        <dbReference type="ARBA" id="ARBA00016961"/>
    </source>
</evidence>
<dbReference type="GO" id="GO:0005737">
    <property type="term" value="C:cytoplasm"/>
    <property type="evidence" value="ECO:0007669"/>
    <property type="project" value="UniProtKB-SubCell"/>
</dbReference>
<dbReference type="Pfam" id="PF07992">
    <property type="entry name" value="Pyr_redox_2"/>
    <property type="match status" value="1"/>
</dbReference>
<keyword evidence="10" id="KW-1015">Disulfide bond</keyword>
<accession>A0A7V4U315</accession>
<dbReference type="FunFam" id="3.30.390.30:FF:000001">
    <property type="entry name" value="Dihydrolipoyl dehydrogenase"/>
    <property type="match status" value="1"/>
</dbReference>
<feature type="binding site" evidence="14">
    <location>
        <position position="51"/>
    </location>
    <ligand>
        <name>FAD</name>
        <dbReference type="ChEBI" id="CHEBI:57692"/>
    </ligand>
</feature>
<keyword evidence="5" id="KW-0963">Cytoplasm</keyword>
<evidence type="ECO:0000313" key="19">
    <source>
        <dbReference type="EMBL" id="HGY57060.1"/>
    </source>
</evidence>
<dbReference type="InterPro" id="IPR001100">
    <property type="entry name" value="Pyr_nuc-diS_OxRdtase"/>
</dbReference>
<evidence type="ECO:0000256" key="8">
    <source>
        <dbReference type="ARBA" id="ARBA00023002"/>
    </source>
</evidence>
<dbReference type="GO" id="GO:0050660">
    <property type="term" value="F:flavin adenine dinucleotide binding"/>
    <property type="evidence" value="ECO:0007669"/>
    <property type="project" value="InterPro"/>
</dbReference>